<evidence type="ECO:0000259" key="4">
    <source>
        <dbReference type="Pfam" id="PF22725"/>
    </source>
</evidence>
<feature type="non-terminal residue" evidence="5">
    <location>
        <position position="191"/>
    </location>
</feature>
<proteinExistence type="inferred from homology"/>
<evidence type="ECO:0000256" key="1">
    <source>
        <dbReference type="ARBA" id="ARBA00010928"/>
    </source>
</evidence>
<dbReference type="InterPro" id="IPR050984">
    <property type="entry name" value="Gfo/Idh/MocA_domain"/>
</dbReference>
<dbReference type="Pfam" id="PF01408">
    <property type="entry name" value="GFO_IDH_MocA"/>
    <property type="match status" value="1"/>
</dbReference>
<protein>
    <submittedName>
        <fullName evidence="5">Uncharacterized protein</fullName>
    </submittedName>
</protein>
<evidence type="ECO:0000259" key="3">
    <source>
        <dbReference type="Pfam" id="PF01408"/>
    </source>
</evidence>
<dbReference type="PANTHER" id="PTHR22604:SF105">
    <property type="entry name" value="TRANS-1,2-DIHYDROBENZENE-1,2-DIOL DEHYDROGENASE"/>
    <property type="match status" value="1"/>
</dbReference>
<dbReference type="PANTHER" id="PTHR22604">
    <property type="entry name" value="OXIDOREDUCTASES"/>
    <property type="match status" value="1"/>
</dbReference>
<name>A0A383CQT2_9ZZZZ</name>
<dbReference type="InterPro" id="IPR055170">
    <property type="entry name" value="GFO_IDH_MocA-like_dom"/>
</dbReference>
<dbReference type="EMBL" id="UINC01210775">
    <property type="protein sequence ID" value="SVE34403.1"/>
    <property type="molecule type" value="Genomic_DNA"/>
</dbReference>
<evidence type="ECO:0000256" key="2">
    <source>
        <dbReference type="ARBA" id="ARBA00023002"/>
    </source>
</evidence>
<feature type="domain" description="Gfo/Idh/MocA-like oxidoreductase N-terminal" evidence="3">
    <location>
        <begin position="5"/>
        <end position="120"/>
    </location>
</feature>
<dbReference type="AlphaFoldDB" id="A0A383CQT2"/>
<dbReference type="Pfam" id="PF22725">
    <property type="entry name" value="GFO_IDH_MocA_C3"/>
    <property type="match status" value="1"/>
</dbReference>
<dbReference type="InterPro" id="IPR036291">
    <property type="entry name" value="NAD(P)-bd_dom_sf"/>
</dbReference>
<organism evidence="5">
    <name type="scientific">marine metagenome</name>
    <dbReference type="NCBI Taxonomy" id="408172"/>
    <lineage>
        <taxon>unclassified sequences</taxon>
        <taxon>metagenomes</taxon>
        <taxon>ecological metagenomes</taxon>
    </lineage>
</organism>
<feature type="domain" description="GFO/IDH/MocA-like oxidoreductase" evidence="4">
    <location>
        <begin position="132"/>
        <end position="190"/>
    </location>
</feature>
<evidence type="ECO:0000313" key="5">
    <source>
        <dbReference type="EMBL" id="SVE34403.1"/>
    </source>
</evidence>
<dbReference type="Gene3D" id="3.40.50.720">
    <property type="entry name" value="NAD(P)-binding Rossmann-like Domain"/>
    <property type="match status" value="1"/>
</dbReference>
<sequence>MDPVKWGVLSTAKIARERVIPSMQKSPLCRVHAIASRDLEKANLMGDSLGIDKRYGNYEQLLNDPEIEAIYNPLPNHLHVPWSIHAANAGKHVLCEKPISLNANEVGHLIRARDTNKVLIEEAFMPRHHPQWKRVRTLLQEGAVGEIRAVQAAFSYHNINPSDVRNQSDIGGGGLYDIGSYCIALTRFVFD</sequence>
<dbReference type="Gene3D" id="3.30.360.10">
    <property type="entry name" value="Dihydrodipicolinate Reductase, domain 2"/>
    <property type="match status" value="1"/>
</dbReference>
<comment type="similarity">
    <text evidence="1">Belongs to the Gfo/Idh/MocA family.</text>
</comment>
<dbReference type="GO" id="GO:0000166">
    <property type="term" value="F:nucleotide binding"/>
    <property type="evidence" value="ECO:0007669"/>
    <property type="project" value="InterPro"/>
</dbReference>
<keyword evidence="2" id="KW-0560">Oxidoreductase</keyword>
<reference evidence="5" key="1">
    <citation type="submission" date="2018-05" db="EMBL/GenBank/DDBJ databases">
        <authorList>
            <person name="Lanie J.A."/>
            <person name="Ng W.-L."/>
            <person name="Kazmierczak K.M."/>
            <person name="Andrzejewski T.M."/>
            <person name="Davidsen T.M."/>
            <person name="Wayne K.J."/>
            <person name="Tettelin H."/>
            <person name="Glass J.I."/>
            <person name="Rusch D."/>
            <person name="Podicherti R."/>
            <person name="Tsui H.-C.T."/>
            <person name="Winkler M.E."/>
        </authorList>
    </citation>
    <scope>NUCLEOTIDE SEQUENCE</scope>
</reference>
<dbReference type="GO" id="GO:0016491">
    <property type="term" value="F:oxidoreductase activity"/>
    <property type="evidence" value="ECO:0007669"/>
    <property type="project" value="UniProtKB-KW"/>
</dbReference>
<dbReference type="InterPro" id="IPR000683">
    <property type="entry name" value="Gfo/Idh/MocA-like_OxRdtase_N"/>
</dbReference>
<accession>A0A383CQT2</accession>
<gene>
    <name evidence="5" type="ORF">METZ01_LOCUS487257</name>
</gene>
<dbReference type="SUPFAM" id="SSF51735">
    <property type="entry name" value="NAD(P)-binding Rossmann-fold domains"/>
    <property type="match status" value="1"/>
</dbReference>